<dbReference type="Gene3D" id="3.60.15.10">
    <property type="entry name" value="Ribonuclease Z/Hydroxyacylglutathione hydrolase-like"/>
    <property type="match status" value="1"/>
</dbReference>
<dbReference type="PANTHER" id="PTHR30619">
    <property type="entry name" value="DNA INTERNALIZATION/COMPETENCE PROTEIN COMEC/REC2"/>
    <property type="match status" value="1"/>
</dbReference>
<gene>
    <name evidence="1" type="ORF">ACFSRZ_16205</name>
</gene>
<accession>A0ABW5LY39</accession>
<organism evidence="1 2">
    <name type="scientific">Pseudotenacibaculum haliotis</name>
    <dbReference type="NCBI Taxonomy" id="1862138"/>
    <lineage>
        <taxon>Bacteria</taxon>
        <taxon>Pseudomonadati</taxon>
        <taxon>Bacteroidota</taxon>
        <taxon>Flavobacteriia</taxon>
        <taxon>Flavobacteriales</taxon>
        <taxon>Flavobacteriaceae</taxon>
        <taxon>Pseudotenacibaculum</taxon>
    </lineage>
</organism>
<dbReference type="Proteomes" id="UP001597508">
    <property type="component" value="Unassembled WGS sequence"/>
</dbReference>
<proteinExistence type="predicted"/>
<name>A0ABW5LY39_9FLAO</name>
<protein>
    <submittedName>
        <fullName evidence="1">ComEC/Rec2 family competence protein</fullName>
    </submittedName>
</protein>
<dbReference type="InterPro" id="IPR036866">
    <property type="entry name" value="RibonucZ/Hydroxyglut_hydro"/>
</dbReference>
<evidence type="ECO:0000313" key="1">
    <source>
        <dbReference type="EMBL" id="MFD2568919.1"/>
    </source>
</evidence>
<dbReference type="EMBL" id="JBHULH010000012">
    <property type="protein sequence ID" value="MFD2568919.1"/>
    <property type="molecule type" value="Genomic_DNA"/>
</dbReference>
<sequence>MEFKSLNTRFRAYQLGNEGSSFSYFDGSSFTLIEARVTETSAPSIIAELKACGKTRIDCLHITSWDTDHCRQSELEEIIESLKPTRIEYPGYTPHTDSGKECLKIVQAHINSKKIDSTYVSNLDNATNWTYHNILYNNSKTYENANDNSTIKLFRSGAFTVLSLGDLEKSEIADYLLGTGDIIKEEVDVMILAHHGADNGFTTEKFIQGVSPKVAICTSNYDNQYDHPKPEIRELLYENSVTLYTTKTGDVVIKTIGDDTIAYKAINLKANSTEVSSDKDFNTKRYDHWL</sequence>
<dbReference type="RefSeq" id="WP_379667623.1">
    <property type="nucleotide sequence ID" value="NZ_JBHULH010000012.1"/>
</dbReference>
<reference evidence="2" key="1">
    <citation type="journal article" date="2019" name="Int. J. Syst. Evol. Microbiol.">
        <title>The Global Catalogue of Microorganisms (GCM) 10K type strain sequencing project: providing services to taxonomists for standard genome sequencing and annotation.</title>
        <authorList>
            <consortium name="The Broad Institute Genomics Platform"/>
            <consortium name="The Broad Institute Genome Sequencing Center for Infectious Disease"/>
            <person name="Wu L."/>
            <person name="Ma J."/>
        </authorList>
    </citation>
    <scope>NUCLEOTIDE SEQUENCE [LARGE SCALE GENOMIC DNA]</scope>
    <source>
        <strain evidence="2">KCTC 52127</strain>
    </source>
</reference>
<dbReference type="PANTHER" id="PTHR30619:SF1">
    <property type="entry name" value="RECOMBINATION PROTEIN 2"/>
    <property type="match status" value="1"/>
</dbReference>
<evidence type="ECO:0000313" key="2">
    <source>
        <dbReference type="Proteomes" id="UP001597508"/>
    </source>
</evidence>
<dbReference type="InterPro" id="IPR052159">
    <property type="entry name" value="Competence_DNA_uptake"/>
</dbReference>
<comment type="caution">
    <text evidence="1">The sequence shown here is derived from an EMBL/GenBank/DDBJ whole genome shotgun (WGS) entry which is preliminary data.</text>
</comment>
<dbReference type="SUPFAM" id="SSF56281">
    <property type="entry name" value="Metallo-hydrolase/oxidoreductase"/>
    <property type="match status" value="1"/>
</dbReference>
<keyword evidence="2" id="KW-1185">Reference proteome</keyword>